<evidence type="ECO:0000313" key="4">
    <source>
        <dbReference type="Proteomes" id="UP001314263"/>
    </source>
</evidence>
<dbReference type="InterPro" id="IPR031142">
    <property type="entry name" value="SPX_prot"/>
</dbReference>
<name>A0AAV1I7H6_9CHLO</name>
<feature type="compositionally biased region" description="Low complexity" evidence="1">
    <location>
        <begin position="285"/>
        <end position="306"/>
    </location>
</feature>
<dbReference type="AlphaFoldDB" id="A0AAV1I7H6"/>
<comment type="caution">
    <text evidence="3">The sequence shown here is derived from an EMBL/GenBank/DDBJ whole genome shotgun (WGS) entry which is preliminary data.</text>
</comment>
<organism evidence="3 4">
    <name type="scientific">Coccomyxa viridis</name>
    <dbReference type="NCBI Taxonomy" id="1274662"/>
    <lineage>
        <taxon>Eukaryota</taxon>
        <taxon>Viridiplantae</taxon>
        <taxon>Chlorophyta</taxon>
        <taxon>core chlorophytes</taxon>
        <taxon>Trebouxiophyceae</taxon>
        <taxon>Trebouxiophyceae incertae sedis</taxon>
        <taxon>Coccomyxaceae</taxon>
        <taxon>Coccomyxa</taxon>
    </lineage>
</organism>
<protein>
    <recommendedName>
        <fullName evidence="2">SPX domain-containing protein</fullName>
    </recommendedName>
</protein>
<accession>A0AAV1I7H6</accession>
<feature type="region of interest" description="Disordered" evidence="1">
    <location>
        <begin position="211"/>
        <end position="238"/>
    </location>
</feature>
<reference evidence="3 4" key="1">
    <citation type="submission" date="2023-10" db="EMBL/GenBank/DDBJ databases">
        <authorList>
            <person name="Maclean D."/>
            <person name="Macfadyen A."/>
        </authorList>
    </citation>
    <scope>NUCLEOTIDE SEQUENCE [LARGE SCALE GENOMIC DNA]</scope>
</reference>
<dbReference type="Pfam" id="PF03105">
    <property type="entry name" value="SPX"/>
    <property type="match status" value="2"/>
</dbReference>
<evidence type="ECO:0000256" key="1">
    <source>
        <dbReference type="SAM" id="MobiDB-lite"/>
    </source>
</evidence>
<sequence length="306" mass="33692">MKFGKLLQSRAEELRSTGLTEHFLRYKALKKTLKQISRKEPQSEPIADEPEIGHAFQSLEHASDRLEPQHNSSSAQENRESAALTPAELSFIDTLKQDLQQFNDFFIEKEEECIIRTQALEEQLAKAQPGGNISKLRSAFVDLHGEMVLLLHWSMLNYAAVVKILKKHDKNSGVVLRAPFLATVLKQPFYSTERITELVKDVEADLQKILGEEQESESKGSAHKEIAKPEEDLSRAAPLLKRTHAALEMWKEMGDKASTPSTVALSSKAAKTGQQATPAARLAEGAGDVADPAPVAKPAPAAVVAK</sequence>
<gene>
    <name evidence="3" type="ORF">CVIRNUC_006167</name>
</gene>
<dbReference type="PANTHER" id="PTHR45978">
    <property type="entry name" value="SPX DOMAIN-CONTAINING PROTEIN 3"/>
    <property type="match status" value="1"/>
</dbReference>
<feature type="domain" description="SPX" evidence="2">
    <location>
        <begin position="1"/>
        <end position="182"/>
    </location>
</feature>
<dbReference type="PANTHER" id="PTHR45978:SF7">
    <property type="entry name" value="SPX DOMAIN-CONTAINING PROTEIN 4"/>
    <property type="match status" value="1"/>
</dbReference>
<evidence type="ECO:0000313" key="3">
    <source>
        <dbReference type="EMBL" id="CAK0782972.1"/>
    </source>
</evidence>
<feature type="compositionally biased region" description="Basic and acidic residues" evidence="1">
    <location>
        <begin position="216"/>
        <end position="234"/>
    </location>
</feature>
<dbReference type="GO" id="GO:0016036">
    <property type="term" value="P:cellular response to phosphate starvation"/>
    <property type="evidence" value="ECO:0007669"/>
    <property type="project" value="InterPro"/>
</dbReference>
<dbReference type="EMBL" id="CAUYUE010000007">
    <property type="protein sequence ID" value="CAK0782972.1"/>
    <property type="molecule type" value="Genomic_DNA"/>
</dbReference>
<feature type="region of interest" description="Disordered" evidence="1">
    <location>
        <begin position="251"/>
        <end position="306"/>
    </location>
</feature>
<dbReference type="Proteomes" id="UP001314263">
    <property type="component" value="Unassembled WGS sequence"/>
</dbReference>
<evidence type="ECO:0000259" key="2">
    <source>
        <dbReference type="PROSITE" id="PS51382"/>
    </source>
</evidence>
<keyword evidence="4" id="KW-1185">Reference proteome</keyword>
<proteinExistence type="predicted"/>
<dbReference type="PROSITE" id="PS51382">
    <property type="entry name" value="SPX"/>
    <property type="match status" value="1"/>
</dbReference>
<dbReference type="InterPro" id="IPR004331">
    <property type="entry name" value="SPX_dom"/>
</dbReference>